<evidence type="ECO:0000313" key="1">
    <source>
        <dbReference type="EMBL" id="MER5171783.1"/>
    </source>
</evidence>
<sequence>MLIDDILPDFHFQETHSILIDAPAARVMAEALAYKPEDDAFFRGAIALREAPIRGWARLRGRTHDRPAFTLDNFTPLARNSQEAVFGMVGRFWQAGYGQDPLADLQAFETYDQAGSVKLVLHYHIGGEGKACLTTRTRIYCLDETARVNFARYWMVIRPVSGLIRRRVLKTIKRRTLGT</sequence>
<proteinExistence type="predicted"/>
<evidence type="ECO:0008006" key="3">
    <source>
        <dbReference type="Google" id="ProtNLM"/>
    </source>
</evidence>
<dbReference type="EMBL" id="JAYWLC010000005">
    <property type="protein sequence ID" value="MER5171783.1"/>
    <property type="molecule type" value="Genomic_DNA"/>
</dbReference>
<protein>
    <recommendedName>
        <fullName evidence="3">DUF2867 domain-containing protein</fullName>
    </recommendedName>
</protein>
<dbReference type="Proteomes" id="UP001438953">
    <property type="component" value="Unassembled WGS sequence"/>
</dbReference>
<dbReference type="RefSeq" id="WP_350936322.1">
    <property type="nucleotide sequence ID" value="NZ_JAYWLC010000005.1"/>
</dbReference>
<evidence type="ECO:0000313" key="2">
    <source>
        <dbReference type="Proteomes" id="UP001438953"/>
    </source>
</evidence>
<comment type="caution">
    <text evidence="1">The sequence shown here is derived from an EMBL/GenBank/DDBJ whole genome shotgun (WGS) entry which is preliminary data.</text>
</comment>
<organism evidence="1 2">
    <name type="scientific">Thioclava kandeliae</name>
    <dbReference type="NCBI Taxonomy" id="3070818"/>
    <lineage>
        <taxon>Bacteria</taxon>
        <taxon>Pseudomonadati</taxon>
        <taxon>Pseudomonadota</taxon>
        <taxon>Alphaproteobacteria</taxon>
        <taxon>Rhodobacterales</taxon>
        <taxon>Paracoccaceae</taxon>
        <taxon>Thioclava</taxon>
    </lineage>
</organism>
<gene>
    <name evidence="1" type="ORF">VSX56_08330</name>
</gene>
<accession>A0ABV1SFY7</accession>
<reference evidence="1 2" key="1">
    <citation type="submission" date="2024-01" db="EMBL/GenBank/DDBJ databases">
        <authorList>
            <person name="Deng Y."/>
            <person name="Su J."/>
        </authorList>
    </citation>
    <scope>NUCLEOTIDE SEQUENCE [LARGE SCALE GENOMIC DNA]</scope>
    <source>
        <strain evidence="1 2">CPCC 100088</strain>
    </source>
</reference>
<reference evidence="1 2" key="2">
    <citation type="submission" date="2024-06" db="EMBL/GenBank/DDBJ databases">
        <title>Thioclava kandeliae sp. nov. from a rhizosphere soil sample of Kandelia candel in a mangrove.</title>
        <authorList>
            <person name="Mu T."/>
        </authorList>
    </citation>
    <scope>NUCLEOTIDE SEQUENCE [LARGE SCALE GENOMIC DNA]</scope>
    <source>
        <strain evidence="1 2">CPCC 100088</strain>
    </source>
</reference>
<name>A0ABV1SFY7_9RHOB</name>
<keyword evidence="2" id="KW-1185">Reference proteome</keyword>